<keyword evidence="7" id="KW-0695">RNA-directed DNA polymerase</keyword>
<keyword evidence="6" id="KW-0378">Hydrolase</keyword>
<dbReference type="PROSITE" id="PS00141">
    <property type="entry name" value="ASP_PROTEASE"/>
    <property type="match status" value="1"/>
</dbReference>
<dbReference type="PANTHER" id="PTHR37984:SF5">
    <property type="entry name" value="PROTEIN NYNRIN-LIKE"/>
    <property type="match status" value="1"/>
</dbReference>
<dbReference type="Pfam" id="PF03732">
    <property type="entry name" value="Retrotrans_gag"/>
    <property type="match status" value="1"/>
</dbReference>
<dbReference type="SUPFAM" id="SSF56672">
    <property type="entry name" value="DNA/RNA polymerases"/>
    <property type="match status" value="1"/>
</dbReference>
<feature type="domain" description="Integrase catalytic" evidence="10">
    <location>
        <begin position="1080"/>
        <end position="1239"/>
    </location>
</feature>
<evidence type="ECO:0000256" key="7">
    <source>
        <dbReference type="ARBA" id="ARBA00022918"/>
    </source>
</evidence>
<dbReference type="InterPro" id="IPR041588">
    <property type="entry name" value="Integrase_H2C2"/>
</dbReference>
<dbReference type="CDD" id="cd09274">
    <property type="entry name" value="RNase_HI_RT_Ty3"/>
    <property type="match status" value="1"/>
</dbReference>
<dbReference type="GO" id="GO:0015074">
    <property type="term" value="P:DNA integration"/>
    <property type="evidence" value="ECO:0007669"/>
    <property type="project" value="InterPro"/>
</dbReference>
<dbReference type="GO" id="GO:0004519">
    <property type="term" value="F:endonuclease activity"/>
    <property type="evidence" value="ECO:0007669"/>
    <property type="project" value="UniProtKB-KW"/>
</dbReference>
<dbReference type="Pfam" id="PF00665">
    <property type="entry name" value="rve"/>
    <property type="match status" value="1"/>
</dbReference>
<dbReference type="SUPFAM" id="SSF50630">
    <property type="entry name" value="Acid proteases"/>
    <property type="match status" value="1"/>
</dbReference>
<evidence type="ECO:0000259" key="10">
    <source>
        <dbReference type="PROSITE" id="PS50994"/>
    </source>
</evidence>
<keyword evidence="4" id="KW-0540">Nuclease</keyword>
<dbReference type="Pfam" id="PF13975">
    <property type="entry name" value="gag-asp_proteas"/>
    <property type="match status" value="1"/>
</dbReference>
<dbReference type="InterPro" id="IPR050951">
    <property type="entry name" value="Retrovirus_Pol_polyprotein"/>
</dbReference>
<dbReference type="GO" id="GO:0006508">
    <property type="term" value="P:proteolysis"/>
    <property type="evidence" value="ECO:0007669"/>
    <property type="project" value="InterPro"/>
</dbReference>
<reference evidence="11 12" key="1">
    <citation type="submission" date="2013-05" db="EMBL/GenBank/DDBJ databases">
        <title>Draft genome of the parasitic nematode Anyclostoma ceylanicum.</title>
        <authorList>
            <person name="Mitreva M."/>
        </authorList>
    </citation>
    <scope>NUCLEOTIDE SEQUENCE [LARGE SCALE GENOMIC DNA]</scope>
</reference>
<gene>
    <name evidence="11" type="ORF">ANCCEY_13341</name>
</gene>
<dbReference type="Gene3D" id="2.40.70.10">
    <property type="entry name" value="Acid Proteases"/>
    <property type="match status" value="1"/>
</dbReference>
<dbReference type="InterPro" id="IPR036397">
    <property type="entry name" value="RNaseH_sf"/>
</dbReference>
<evidence type="ECO:0000256" key="4">
    <source>
        <dbReference type="ARBA" id="ARBA00022722"/>
    </source>
</evidence>
<dbReference type="PROSITE" id="PS50994">
    <property type="entry name" value="INTEGRASE"/>
    <property type="match status" value="1"/>
</dbReference>
<dbReference type="GO" id="GO:0004190">
    <property type="term" value="F:aspartic-type endopeptidase activity"/>
    <property type="evidence" value="ECO:0007669"/>
    <property type="project" value="InterPro"/>
</dbReference>
<dbReference type="PANTHER" id="PTHR37984">
    <property type="entry name" value="PROTEIN CBG26694"/>
    <property type="match status" value="1"/>
</dbReference>
<accession>A0A0D6L7Q3</accession>
<dbReference type="InterPro" id="IPR001969">
    <property type="entry name" value="Aspartic_peptidase_AS"/>
</dbReference>
<proteinExistence type="predicted"/>
<evidence type="ECO:0000256" key="3">
    <source>
        <dbReference type="ARBA" id="ARBA00022695"/>
    </source>
</evidence>
<sequence>MDTLELLIYILTHLADDVPAEPEEVTQQWKIEQQENLAVLPPELSGMRKFAKIHRLSTLVEKLAKKRLDDLNITSLRYWIQNILEASTIVYNGSCENFRKLQPQRKGRTTTSDRDKRRQRREEARDRILAQLRAARLSQAVKEKSEPSRSPIMSEANGINIPEIGQSIDQNQIYLACKMLGNRIDKFSGAGKKTFEEFLEEYTDLIKRFSIPHSVAKSLLPLYLTGGAKLRLQQIEDHEKLSWKELVTELAKRFKSQALLSNLRDELHNIVQGKDSVGEFAKKVFTGLRMTKEVEDENVSIPLWGTRKYLRSIYTLETGQIASFDGRKLAELRPLNYAERNIRRDLELGISPVFDEYLDAEFGKVPFNVPGSLKPGWDLQVPYFEKNRATTKTTPPPTSTTVRTTTIRTTLHLTTPQTTTLTYTYTNHTINGTCYSLTPVAVDNDTWFIVPGTQDLTRTSSTVPCPYHPIPQSTMIQKLLPPNNILNEQLRPFLFDAPPLFYRPSNYFIPKMGLYIELYIQQEQANLAMRLQKRGIIEDAITQIRSTSSSVGQSLRSLYDSTSQKLTEGVNEIEWSIIYLVLWISVPTFIILTCTAFCVIYVKLYCVRTTTSTAASTLFNIARYFAPKRRNKRKRAVNVLLTDLQPDTDKEEQLFVPRIYALRTNNASLPYLNILIGDKAITALLDSGATISYMRNSTLRSMGNHIPLTTKRTTAITANGSSIRLLGFTQLPVRIGTHTIFHQFHIAADEECPAPLLLGSDFIRALNESGLTFSMDLYQQKLKVGSNTLNLVQLNHIANVVPAKIDGLTPPICTAFLIEDNLRPMDDIYIVGSFIMRVIAYASRTLNKHEARYPAIELEALGLVFAVQKFRPYIDGAKCTVITDQAPLKALLHRKDLTGRLAKYQIVLQEFDIEIVYRPGKKNVVCDTLSRHLPAAANAITSLQPDNLDLEKVRTEQNQCGWITQYKEALKQGEDLPELLDYILLNDLLYRLPQRLQQDPQLVIPEESPIRNDIISTAHQSQMGTAHLGVTKTRAAVAKIAIWNNMTKDIMQFVTSCRQCQSRKDPSMYRLREPLYRFEITTKPWQRVHSDVIGPLPLTLDGNKYIIVFIDSFSKFIVAEPLPDQKANTTSQTFINRFVARFGLSEILVTDQGANYMSDTFRSLLRNLHITHRTSTPYHHESNGRVERANRTLQEQIAIATDQHHDQWDNVLPLIVHAYNSAENTSTKYSPHFLVHGSEPTNIFQLALHLPTKKFADADDYMKRAIKREYEDEAEYKRARQWPERSRQPYRMAMGKDRMMEKGWLAV</sequence>
<dbReference type="Gene3D" id="3.30.420.10">
    <property type="entry name" value="Ribonuclease H-like superfamily/Ribonuclease H"/>
    <property type="match status" value="1"/>
</dbReference>
<keyword evidence="9" id="KW-0472">Membrane</keyword>
<evidence type="ECO:0000256" key="8">
    <source>
        <dbReference type="SAM" id="MobiDB-lite"/>
    </source>
</evidence>
<dbReference type="InterPro" id="IPR043502">
    <property type="entry name" value="DNA/RNA_pol_sf"/>
</dbReference>
<dbReference type="GO" id="GO:0003964">
    <property type="term" value="F:RNA-directed DNA polymerase activity"/>
    <property type="evidence" value="ECO:0007669"/>
    <property type="project" value="UniProtKB-KW"/>
</dbReference>
<dbReference type="InterPro" id="IPR041373">
    <property type="entry name" value="RT_RNaseH"/>
</dbReference>
<keyword evidence="3" id="KW-0548">Nucleotidyltransferase</keyword>
<name>A0A0D6L7Q3_9BILA</name>
<dbReference type="CDD" id="cd00303">
    <property type="entry name" value="retropepsin_like"/>
    <property type="match status" value="1"/>
</dbReference>
<feature type="region of interest" description="Disordered" evidence="8">
    <location>
        <begin position="101"/>
        <end position="123"/>
    </location>
</feature>
<organism evidence="11 12">
    <name type="scientific">Ancylostoma ceylanicum</name>
    <dbReference type="NCBI Taxonomy" id="53326"/>
    <lineage>
        <taxon>Eukaryota</taxon>
        <taxon>Metazoa</taxon>
        <taxon>Ecdysozoa</taxon>
        <taxon>Nematoda</taxon>
        <taxon>Chromadorea</taxon>
        <taxon>Rhabditida</taxon>
        <taxon>Rhabditina</taxon>
        <taxon>Rhabditomorpha</taxon>
        <taxon>Strongyloidea</taxon>
        <taxon>Ancylostomatidae</taxon>
        <taxon>Ancylostomatinae</taxon>
        <taxon>Ancylostoma</taxon>
    </lineage>
</organism>
<evidence type="ECO:0000256" key="6">
    <source>
        <dbReference type="ARBA" id="ARBA00022801"/>
    </source>
</evidence>
<dbReference type="InterPro" id="IPR001584">
    <property type="entry name" value="Integrase_cat-core"/>
</dbReference>
<feature type="transmembrane region" description="Helical" evidence="9">
    <location>
        <begin position="577"/>
        <end position="602"/>
    </location>
</feature>
<dbReference type="Proteomes" id="UP000054495">
    <property type="component" value="Unassembled WGS sequence"/>
</dbReference>
<keyword evidence="5" id="KW-0255">Endonuclease</keyword>
<keyword evidence="9" id="KW-0812">Transmembrane</keyword>
<dbReference type="SUPFAM" id="SSF53098">
    <property type="entry name" value="Ribonuclease H-like"/>
    <property type="match status" value="1"/>
</dbReference>
<dbReference type="Gene3D" id="1.10.340.70">
    <property type="match status" value="1"/>
</dbReference>
<dbReference type="InterPro" id="IPR021109">
    <property type="entry name" value="Peptidase_aspartic_dom_sf"/>
</dbReference>
<dbReference type="GO" id="GO:0003676">
    <property type="term" value="F:nucleic acid binding"/>
    <property type="evidence" value="ECO:0007669"/>
    <property type="project" value="InterPro"/>
</dbReference>
<evidence type="ECO:0000256" key="5">
    <source>
        <dbReference type="ARBA" id="ARBA00022759"/>
    </source>
</evidence>
<dbReference type="InterPro" id="IPR005162">
    <property type="entry name" value="Retrotrans_gag_dom"/>
</dbReference>
<evidence type="ECO:0000256" key="2">
    <source>
        <dbReference type="ARBA" id="ARBA00022679"/>
    </source>
</evidence>
<feature type="compositionally biased region" description="Basic and acidic residues" evidence="8">
    <location>
        <begin position="111"/>
        <end position="123"/>
    </location>
</feature>
<keyword evidence="2" id="KW-0808">Transferase</keyword>
<dbReference type="InterPro" id="IPR012337">
    <property type="entry name" value="RNaseH-like_sf"/>
</dbReference>
<dbReference type="EC" id="2.7.7.49" evidence="1"/>
<dbReference type="GO" id="GO:0042575">
    <property type="term" value="C:DNA polymerase complex"/>
    <property type="evidence" value="ECO:0007669"/>
    <property type="project" value="UniProtKB-ARBA"/>
</dbReference>
<protein>
    <recommendedName>
        <fullName evidence="1">RNA-directed DNA polymerase</fullName>
        <ecNumber evidence="1">2.7.7.49</ecNumber>
    </recommendedName>
</protein>
<dbReference type="Pfam" id="PF17917">
    <property type="entry name" value="RT_RNaseH"/>
    <property type="match status" value="1"/>
</dbReference>
<evidence type="ECO:0000256" key="9">
    <source>
        <dbReference type="SAM" id="Phobius"/>
    </source>
</evidence>
<evidence type="ECO:0000256" key="1">
    <source>
        <dbReference type="ARBA" id="ARBA00012493"/>
    </source>
</evidence>
<keyword evidence="12" id="KW-1185">Reference proteome</keyword>
<evidence type="ECO:0000313" key="12">
    <source>
        <dbReference type="Proteomes" id="UP000054495"/>
    </source>
</evidence>
<dbReference type="Pfam" id="PF17921">
    <property type="entry name" value="Integrase_H2C2"/>
    <property type="match status" value="1"/>
</dbReference>
<dbReference type="FunFam" id="3.30.420.10:FF:000032">
    <property type="entry name" value="Retrovirus-related Pol polyprotein from transposon 297-like Protein"/>
    <property type="match status" value="1"/>
</dbReference>
<dbReference type="EMBL" id="KE125642">
    <property type="protein sequence ID" value="EPB67564.1"/>
    <property type="molecule type" value="Genomic_DNA"/>
</dbReference>
<keyword evidence="9" id="KW-1133">Transmembrane helix</keyword>
<evidence type="ECO:0000313" key="11">
    <source>
        <dbReference type="EMBL" id="EPB67564.1"/>
    </source>
</evidence>